<feature type="transmembrane region" description="Helical" evidence="1">
    <location>
        <begin position="75"/>
        <end position="97"/>
    </location>
</feature>
<feature type="transmembrane region" description="Helical" evidence="1">
    <location>
        <begin position="21"/>
        <end position="44"/>
    </location>
</feature>
<keyword evidence="1" id="KW-0472">Membrane</keyword>
<feature type="transmembrane region" description="Helical" evidence="1">
    <location>
        <begin position="103"/>
        <end position="122"/>
    </location>
</feature>
<accession>A0A380SUQ4</accession>
<proteinExistence type="predicted"/>
<keyword evidence="1" id="KW-1133">Transmembrane helix</keyword>
<evidence type="ECO:0000313" key="2">
    <source>
        <dbReference type="EMBL" id="SUQ61050.1"/>
    </source>
</evidence>
<feature type="transmembrane region" description="Helical" evidence="1">
    <location>
        <begin position="50"/>
        <end position="68"/>
    </location>
</feature>
<dbReference type="Proteomes" id="UP000255177">
    <property type="component" value="Unassembled WGS sequence"/>
</dbReference>
<gene>
    <name evidence="2" type="ORF">CCOS864_00455</name>
</gene>
<sequence>MNPNHSPEGFKARYFPYFMAAFFMVCLSIGCAVSLASATYFAGYADRSDYSTFSLLVLAVLVFIGHFLMVRGRRWAVWIIAFLYCASLITVVSTYSFQPHRGVYMLGLLFPLIGLLLLNSTGHRQMRESLAKLHHERRQKRQHH</sequence>
<dbReference type="EMBL" id="UIDD01000001">
    <property type="protein sequence ID" value="SUQ61050.1"/>
    <property type="molecule type" value="Genomic_DNA"/>
</dbReference>
<organism evidence="2 3">
    <name type="scientific">Pseudomonas wadenswilerensis</name>
    <dbReference type="NCBI Taxonomy" id="1785161"/>
    <lineage>
        <taxon>Bacteria</taxon>
        <taxon>Pseudomonadati</taxon>
        <taxon>Pseudomonadota</taxon>
        <taxon>Gammaproteobacteria</taxon>
        <taxon>Pseudomonadales</taxon>
        <taxon>Pseudomonadaceae</taxon>
        <taxon>Pseudomonas</taxon>
    </lineage>
</organism>
<reference evidence="3" key="1">
    <citation type="submission" date="2018-07" db="EMBL/GenBank/DDBJ databases">
        <authorList>
            <person name="Blom J."/>
        </authorList>
    </citation>
    <scope>NUCLEOTIDE SEQUENCE [LARGE SCALE GENOMIC DNA]</scope>
    <source>
        <strain evidence="3">CCOS 864</strain>
    </source>
</reference>
<evidence type="ECO:0000256" key="1">
    <source>
        <dbReference type="SAM" id="Phobius"/>
    </source>
</evidence>
<dbReference type="RefSeq" id="WP_115084899.1">
    <property type="nucleotide sequence ID" value="NZ_CBCSFG010000002.1"/>
</dbReference>
<keyword evidence="3" id="KW-1185">Reference proteome</keyword>
<protein>
    <submittedName>
        <fullName evidence="2">Membrane protein</fullName>
    </submittedName>
</protein>
<keyword evidence="1" id="KW-0812">Transmembrane</keyword>
<name>A0A380SUQ4_9PSED</name>
<evidence type="ECO:0000313" key="3">
    <source>
        <dbReference type="Proteomes" id="UP000255177"/>
    </source>
</evidence>
<dbReference type="AlphaFoldDB" id="A0A380SUQ4"/>